<gene>
    <name evidence="2" type="ORF">MTAB308_5136</name>
</gene>
<dbReference type="STRING" id="1841859.GCA_900157385_05139"/>
<protein>
    <submittedName>
        <fullName evidence="2">PE-PGRS family protein</fullName>
    </submittedName>
</protein>
<evidence type="ECO:0000259" key="1">
    <source>
        <dbReference type="Pfam" id="PF00934"/>
    </source>
</evidence>
<dbReference type="AlphaFoldDB" id="A0A2U3NJE0"/>
<evidence type="ECO:0000313" key="3">
    <source>
        <dbReference type="Proteomes" id="UP000241595"/>
    </source>
</evidence>
<organism evidence="2 3">
    <name type="scientific">Mycobacterium terramassiliense</name>
    <dbReference type="NCBI Taxonomy" id="1841859"/>
    <lineage>
        <taxon>Bacteria</taxon>
        <taxon>Bacillati</taxon>
        <taxon>Actinomycetota</taxon>
        <taxon>Actinomycetes</taxon>
        <taxon>Mycobacteriales</taxon>
        <taxon>Mycobacteriaceae</taxon>
        <taxon>Mycobacterium</taxon>
    </lineage>
</organism>
<accession>A0A2U3NJE0</accession>
<dbReference type="Proteomes" id="UP000241595">
    <property type="component" value="Unassembled WGS sequence"/>
</dbReference>
<keyword evidence="3" id="KW-1185">Reference proteome</keyword>
<proteinExistence type="predicted"/>
<evidence type="ECO:0000313" key="2">
    <source>
        <dbReference type="EMBL" id="SPM31616.1"/>
    </source>
</evidence>
<dbReference type="InterPro" id="IPR038332">
    <property type="entry name" value="PPE_sf"/>
</dbReference>
<dbReference type="EMBL" id="FTRV01000016">
    <property type="protein sequence ID" value="SPM31616.1"/>
    <property type="molecule type" value="Genomic_DNA"/>
</dbReference>
<sequence length="177" mass="16316">MSYVIAAPDVIAAATTDLANIGSTIRAATAAAAPPTTGVAAAAADEVSAAVAELFGSHAQAYQAISAQATAFHGQFLALLKAGAGQYAVAETSISRDLLSTVNAPTQALVGRPLVGNGADGVAGGTLAQANGGAGGILFGNGGAGATDAAGQGGNGGAGGLIGNGGAGGAGTGGGRR</sequence>
<dbReference type="SUPFAM" id="SSF140459">
    <property type="entry name" value="PE/PPE dimer-like"/>
    <property type="match status" value="1"/>
</dbReference>
<dbReference type="FunFam" id="1.10.287.850:FF:000001">
    <property type="entry name" value="PE_PGRS39"/>
    <property type="match status" value="1"/>
</dbReference>
<name>A0A2U3NJE0_9MYCO</name>
<reference evidence="2 3" key="1">
    <citation type="submission" date="2017-01" db="EMBL/GenBank/DDBJ databases">
        <authorList>
            <consortium name="Urmite Genomes"/>
        </authorList>
    </citation>
    <scope>NUCLEOTIDE SEQUENCE [LARGE SCALE GENOMIC DNA]</scope>
    <source>
        <strain evidence="2 3">AB308</strain>
    </source>
</reference>
<dbReference type="InterPro" id="IPR000084">
    <property type="entry name" value="PE-PGRS_N"/>
</dbReference>
<dbReference type="Pfam" id="PF00934">
    <property type="entry name" value="PE"/>
    <property type="match status" value="1"/>
</dbReference>
<feature type="domain" description="PE" evidence="1">
    <location>
        <begin position="4"/>
        <end position="92"/>
    </location>
</feature>
<dbReference type="Gene3D" id="1.10.287.850">
    <property type="entry name" value="HP0062-like domain"/>
    <property type="match status" value="1"/>
</dbReference>